<feature type="domain" description="DUF4396" evidence="2">
    <location>
        <begin position="87"/>
        <end position="229"/>
    </location>
</feature>
<keyword evidence="1" id="KW-1133">Transmembrane helix</keyword>
<dbReference type="EMBL" id="PGEZ01000001">
    <property type="protein sequence ID" value="PJJ57598.1"/>
    <property type="molecule type" value="Genomic_DNA"/>
</dbReference>
<proteinExistence type="predicted"/>
<feature type="transmembrane region" description="Helical" evidence="1">
    <location>
        <begin position="201"/>
        <end position="224"/>
    </location>
</feature>
<comment type="caution">
    <text evidence="3">The sequence shown here is derived from an EMBL/GenBank/DDBJ whole genome shotgun (WGS) entry which is preliminary data.</text>
</comment>
<evidence type="ECO:0000259" key="2">
    <source>
        <dbReference type="Pfam" id="PF14342"/>
    </source>
</evidence>
<dbReference type="Proteomes" id="UP000230842">
    <property type="component" value="Unassembled WGS sequence"/>
</dbReference>
<dbReference type="InterPro" id="IPR025509">
    <property type="entry name" value="DUF4396"/>
</dbReference>
<feature type="transmembrane region" description="Helical" evidence="1">
    <location>
        <begin position="129"/>
        <end position="147"/>
    </location>
</feature>
<keyword evidence="1" id="KW-0812">Transmembrane</keyword>
<evidence type="ECO:0000313" key="3">
    <source>
        <dbReference type="EMBL" id="PJJ57598.1"/>
    </source>
</evidence>
<sequence>MSHPPDWLVAVAWASLAVAFACALLIAADVFVRGYRLPMGVMEAVWPITALYAGPFAVWAYWRLGRTTSPRWLREHDRDGPPDKPRWASIGLGVTHCGAGCTLGDVLAAFLVFWLGLNVAGLALPYEWAFSYAFALALGIAFQYFAIAPMRGLGVRDGLRVAAKADFWSLTAWEVGMFGWMAVVVFVLFPDPHLAPDQVTYWLMMQVAMLVGFATAWPANVVLIGRGIKEAM</sequence>
<feature type="transmembrane region" description="Helical" evidence="1">
    <location>
        <begin position="94"/>
        <end position="117"/>
    </location>
</feature>
<accession>A0A0B2BRT5</accession>
<reference evidence="3 4" key="1">
    <citation type="submission" date="2017-11" db="EMBL/GenBank/DDBJ databases">
        <title>Genomic Encyclopedia of Archaeal and Bacterial Type Strains, Phase II (KMG-II): From Individual Species to Whole Genera.</title>
        <authorList>
            <person name="Goeker M."/>
        </authorList>
    </citation>
    <scope>NUCLEOTIDE SEQUENCE [LARGE SCALE GENOMIC DNA]</scope>
    <source>
        <strain evidence="3 4">DSM 27763</strain>
    </source>
</reference>
<name>A0A0B2BRT5_9ACTN</name>
<feature type="transmembrane region" description="Helical" evidence="1">
    <location>
        <begin position="7"/>
        <end position="32"/>
    </location>
</feature>
<feature type="transmembrane region" description="Helical" evidence="1">
    <location>
        <begin position="167"/>
        <end position="189"/>
    </location>
</feature>
<dbReference type="RefSeq" id="WP_039343697.1">
    <property type="nucleotide sequence ID" value="NZ_PGEZ01000001.1"/>
</dbReference>
<gene>
    <name evidence="3" type="ORF">CLV56_1833</name>
</gene>
<keyword evidence="1" id="KW-0472">Membrane</keyword>
<keyword evidence="4" id="KW-1185">Reference proteome</keyword>
<protein>
    <submittedName>
        <fullName evidence="3">Uncharacterized protein DUF4396</fullName>
    </submittedName>
</protein>
<feature type="transmembrane region" description="Helical" evidence="1">
    <location>
        <begin position="44"/>
        <end position="64"/>
    </location>
</feature>
<organism evidence="3 4">
    <name type="scientific">Mumia flava</name>
    <dbReference type="NCBI Taxonomy" id="1348852"/>
    <lineage>
        <taxon>Bacteria</taxon>
        <taxon>Bacillati</taxon>
        <taxon>Actinomycetota</taxon>
        <taxon>Actinomycetes</taxon>
        <taxon>Propionibacteriales</taxon>
        <taxon>Nocardioidaceae</taxon>
        <taxon>Mumia</taxon>
    </lineage>
</organism>
<dbReference type="AlphaFoldDB" id="A0A0B2BRT5"/>
<evidence type="ECO:0000256" key="1">
    <source>
        <dbReference type="SAM" id="Phobius"/>
    </source>
</evidence>
<dbReference type="Pfam" id="PF14342">
    <property type="entry name" value="DUF4396"/>
    <property type="match status" value="1"/>
</dbReference>
<evidence type="ECO:0000313" key="4">
    <source>
        <dbReference type="Proteomes" id="UP000230842"/>
    </source>
</evidence>
<dbReference type="OrthoDB" id="345021at2"/>